<gene>
    <name evidence="1" type="ORF">VF08_14715</name>
</gene>
<dbReference type="GeneID" id="57096884"/>
<comment type="caution">
    <text evidence="1">The sequence shown here is derived from an EMBL/GenBank/DDBJ whole genome shotgun (WGS) entry which is preliminary data.</text>
</comment>
<sequence>MNLQELEQFNELRGDTLLTSILTFPSFNAPGYELTGGMEVCCGVNDAIAEIEPIVWTAGYKNNPEHEWKLVSYEVFVPQKMVLVAPDNMHSCETATIHNAVIFCYYSPIKPEVINQLIQQNQPWVLDKSNS</sequence>
<accession>A0A9Q5ZC96</accession>
<protein>
    <submittedName>
        <fullName evidence="1">Uncharacterized protein</fullName>
    </submittedName>
</protein>
<name>A0A9Q5ZC96_NOSLI</name>
<evidence type="ECO:0000313" key="1">
    <source>
        <dbReference type="EMBL" id="PHK03570.1"/>
    </source>
</evidence>
<dbReference type="RefSeq" id="WP_099069267.1">
    <property type="nucleotide sequence ID" value="NZ_LAHD01000036.1"/>
</dbReference>
<dbReference type="AlphaFoldDB" id="A0A9Q5ZC96"/>
<organism evidence="1 2">
    <name type="scientific">Nostoc linckia z8</name>
    <dbReference type="NCBI Taxonomy" id="1628746"/>
    <lineage>
        <taxon>Bacteria</taxon>
        <taxon>Bacillati</taxon>
        <taxon>Cyanobacteriota</taxon>
        <taxon>Cyanophyceae</taxon>
        <taxon>Nostocales</taxon>
        <taxon>Nostocaceae</taxon>
        <taxon>Nostoc</taxon>
    </lineage>
</organism>
<proteinExistence type="predicted"/>
<dbReference type="Proteomes" id="UP000222310">
    <property type="component" value="Unassembled WGS sequence"/>
</dbReference>
<reference evidence="1 2" key="1">
    <citation type="submission" date="2015-02" db="EMBL/GenBank/DDBJ databases">
        <title>Nostoc linckia genome annotation.</title>
        <authorList>
            <person name="Zhou Z."/>
        </authorList>
    </citation>
    <scope>NUCLEOTIDE SEQUENCE [LARGE SCALE GENOMIC DNA]</scope>
    <source>
        <strain evidence="2">z8</strain>
    </source>
</reference>
<dbReference type="EMBL" id="LAHD01000036">
    <property type="protein sequence ID" value="PHK03570.1"/>
    <property type="molecule type" value="Genomic_DNA"/>
</dbReference>
<evidence type="ECO:0000313" key="2">
    <source>
        <dbReference type="Proteomes" id="UP000222310"/>
    </source>
</evidence>